<evidence type="ECO:0000313" key="1">
    <source>
        <dbReference type="EMBL" id="MBA7719455.1"/>
    </source>
</evidence>
<dbReference type="AlphaFoldDB" id="A0A0K4BGZ7"/>
<accession>A0A0K4BGZ7</accession>
<gene>
    <name evidence="1" type="ORF">HV209_12755</name>
</gene>
<dbReference type="RefSeq" id="WP_000054185.1">
    <property type="nucleotide sequence ID" value="NZ_AP024205.1"/>
</dbReference>
<proteinExistence type="predicted"/>
<evidence type="ECO:0000313" key="2">
    <source>
        <dbReference type="Proteomes" id="UP000622722"/>
    </source>
</evidence>
<reference evidence="1" key="1">
    <citation type="submission" date="2020-06" db="EMBL/GenBank/DDBJ databases">
        <title>REHAB project genomes.</title>
        <authorList>
            <person name="Shaw L.P."/>
        </authorList>
    </citation>
    <scope>NUCLEOTIDE SEQUENCE</scope>
    <source>
        <strain evidence="1">RHBSTW-00474</strain>
    </source>
</reference>
<dbReference type="Proteomes" id="UP000622722">
    <property type="component" value="Unassembled WGS sequence"/>
</dbReference>
<organism evidence="1 2">
    <name type="scientific">Escherichia coli</name>
    <dbReference type="NCBI Taxonomy" id="562"/>
    <lineage>
        <taxon>Bacteria</taxon>
        <taxon>Pseudomonadati</taxon>
        <taxon>Pseudomonadota</taxon>
        <taxon>Gammaproteobacteria</taxon>
        <taxon>Enterobacterales</taxon>
        <taxon>Enterobacteriaceae</taxon>
        <taxon>Escherichia</taxon>
    </lineage>
</organism>
<dbReference type="EMBL" id="JABXPW010000002">
    <property type="protein sequence ID" value="MBA7719455.1"/>
    <property type="molecule type" value="Genomic_DNA"/>
</dbReference>
<comment type="caution">
    <text evidence="1">The sequence shown here is derived from an EMBL/GenBank/DDBJ whole genome shotgun (WGS) entry which is preliminary data.</text>
</comment>
<name>A0A0K4BGZ7_ECOLX</name>
<protein>
    <submittedName>
        <fullName evidence="1">Uncharacterized protein</fullName>
    </submittedName>
</protein>
<sequence>MSLKYAHEKFHTAVLTLAGHGSIQERLINSYVFSLGHLKTADDIPNALQSRFDELCKELTKFDATGDEGRVQATVSKLNDFEINKLIEDIVSLNDDICMKLALTDETYQDIHQS</sequence>